<dbReference type="Proteomes" id="UP001480595">
    <property type="component" value="Unassembled WGS sequence"/>
</dbReference>
<keyword evidence="2" id="KW-0472">Membrane</keyword>
<feature type="region of interest" description="Disordered" evidence="1">
    <location>
        <begin position="56"/>
        <end position="124"/>
    </location>
</feature>
<accession>A0ABR1T6Z9</accession>
<gene>
    <name evidence="3" type="ORF">PG994_012857</name>
</gene>
<evidence type="ECO:0000256" key="2">
    <source>
        <dbReference type="SAM" id="Phobius"/>
    </source>
</evidence>
<keyword evidence="2" id="KW-1133">Transmembrane helix</keyword>
<dbReference type="GeneID" id="92097329"/>
<keyword evidence="2" id="KW-0812">Transmembrane</keyword>
<evidence type="ECO:0000256" key="1">
    <source>
        <dbReference type="SAM" id="MobiDB-lite"/>
    </source>
</evidence>
<keyword evidence="4" id="KW-1185">Reference proteome</keyword>
<protein>
    <submittedName>
        <fullName evidence="3">Uncharacterized protein</fullName>
    </submittedName>
</protein>
<evidence type="ECO:0000313" key="4">
    <source>
        <dbReference type="Proteomes" id="UP001480595"/>
    </source>
</evidence>
<reference evidence="3 4" key="1">
    <citation type="submission" date="2023-01" db="EMBL/GenBank/DDBJ databases">
        <title>Analysis of 21 Apiospora genomes using comparative genomics revels a genus with tremendous synthesis potential of carbohydrate active enzymes and secondary metabolites.</title>
        <authorList>
            <person name="Sorensen T."/>
        </authorList>
    </citation>
    <scope>NUCLEOTIDE SEQUENCE [LARGE SCALE GENOMIC DNA]</scope>
    <source>
        <strain evidence="3 4">CBS 135458</strain>
    </source>
</reference>
<dbReference type="EMBL" id="JAQQWL010000013">
    <property type="protein sequence ID" value="KAK8042374.1"/>
    <property type="molecule type" value="Genomic_DNA"/>
</dbReference>
<dbReference type="RefSeq" id="XP_066709227.1">
    <property type="nucleotide sequence ID" value="XM_066864266.1"/>
</dbReference>
<organism evidence="3 4">
    <name type="scientific">Apiospora phragmitis</name>
    <dbReference type="NCBI Taxonomy" id="2905665"/>
    <lineage>
        <taxon>Eukaryota</taxon>
        <taxon>Fungi</taxon>
        <taxon>Dikarya</taxon>
        <taxon>Ascomycota</taxon>
        <taxon>Pezizomycotina</taxon>
        <taxon>Sordariomycetes</taxon>
        <taxon>Xylariomycetidae</taxon>
        <taxon>Amphisphaeriales</taxon>
        <taxon>Apiosporaceae</taxon>
        <taxon>Apiospora</taxon>
    </lineage>
</organism>
<feature type="transmembrane region" description="Helical" evidence="2">
    <location>
        <begin position="20"/>
        <end position="48"/>
    </location>
</feature>
<feature type="compositionally biased region" description="Acidic residues" evidence="1">
    <location>
        <begin position="101"/>
        <end position="114"/>
    </location>
</feature>
<sequence length="216" mass="24406">MTALSPEKPPQLKPKNSTYGALKAILIIVLLFLLVLVVEMLFLGWLLYRQRNASRARRSRRRQEQRRLEDGLDTSEEAEKTPLLPDDSVNYSSISPLSPLEESDDASYQGDDESNSNGRKDQDVVVGHGDDEAYIYGFFAPRTPQLLPQLAEHTGLQHYVERQGLPKTRVRDVLHHRLESRQRAAAEAAGTVGMRLGGQRSHREGFGEVIEICWET</sequence>
<proteinExistence type="predicted"/>
<evidence type="ECO:0000313" key="3">
    <source>
        <dbReference type="EMBL" id="KAK8042374.1"/>
    </source>
</evidence>
<name>A0ABR1T6Z9_9PEZI</name>
<comment type="caution">
    <text evidence="3">The sequence shown here is derived from an EMBL/GenBank/DDBJ whole genome shotgun (WGS) entry which is preliminary data.</text>
</comment>